<sequence>MPFSANTFFIFRQVLHNSILAAYPKGKRMRGEKMKKEYMLALLALWFMAAGTVVIADAGGKTKAGKTVIHRYEADVTGDGKKDAIVLEGIPFAAGSPYMKKIWARIATSEGKKYKLPYKPGYEPEIQFIDLNHDGVKDMLGSSNSGGSGGINQYRLDTLKGGILKHLPMPPVLKLSGKFENALSARLNIENTNETFLIDLRKRKKDYIRLGIYRKDGMLNEPFELMIDPAAVYKPVKIKGKKGCGLEGYQQISGAYHADKLGDVKATWYFEDGKWILVRAKWQPANA</sequence>
<evidence type="ECO:0008006" key="3">
    <source>
        <dbReference type="Google" id="ProtNLM"/>
    </source>
</evidence>
<name>A0A150JZZ8_HEYCO</name>
<comment type="caution">
    <text evidence="1">The sequence shown here is derived from an EMBL/GenBank/DDBJ whole genome shotgun (WGS) entry which is preliminary data.</text>
</comment>
<dbReference type="PATRIC" id="fig|1398.26.peg.3044"/>
<gene>
    <name evidence="1" type="ORF">B4098_3229</name>
</gene>
<organism evidence="1 2">
    <name type="scientific">Heyndrickxia coagulans</name>
    <name type="common">Weizmannia coagulans</name>
    <dbReference type="NCBI Taxonomy" id="1398"/>
    <lineage>
        <taxon>Bacteria</taxon>
        <taxon>Bacillati</taxon>
        <taxon>Bacillota</taxon>
        <taxon>Bacilli</taxon>
        <taxon>Bacillales</taxon>
        <taxon>Bacillaceae</taxon>
        <taxon>Heyndrickxia</taxon>
    </lineage>
</organism>
<accession>A0A150JZZ8</accession>
<protein>
    <recommendedName>
        <fullName evidence="3">VCBS repeat-containing protein</fullName>
    </recommendedName>
</protein>
<dbReference type="AlphaFoldDB" id="A0A150JZZ8"/>
<dbReference type="RefSeq" id="WP_061566576.1">
    <property type="nucleotide sequence ID" value="NZ_LQYG01000047.1"/>
</dbReference>
<evidence type="ECO:0000313" key="1">
    <source>
        <dbReference type="EMBL" id="KYC62598.1"/>
    </source>
</evidence>
<dbReference type="EMBL" id="LQYG01000047">
    <property type="protein sequence ID" value="KYC62598.1"/>
    <property type="molecule type" value="Genomic_DNA"/>
</dbReference>
<evidence type="ECO:0000313" key="2">
    <source>
        <dbReference type="Proteomes" id="UP000075288"/>
    </source>
</evidence>
<dbReference type="Proteomes" id="UP000075288">
    <property type="component" value="Unassembled WGS sequence"/>
</dbReference>
<reference evidence="1 2" key="1">
    <citation type="submission" date="2016-01" db="EMBL/GenBank/DDBJ databases">
        <title>Genome Sequences of Twelve Sporeforming Bacillus Species Isolated from Foods.</title>
        <authorList>
            <person name="Berendsen E.M."/>
            <person name="Wells-Bennik M.H."/>
            <person name="Krawcyk A.O."/>
            <person name="De Jong A."/>
            <person name="Holsappel S."/>
            <person name="Eijlander R.T."/>
            <person name="Kuipers O.P."/>
        </authorList>
    </citation>
    <scope>NUCLEOTIDE SEQUENCE [LARGE SCALE GENOMIC DNA]</scope>
    <source>
        <strain evidence="1 2">B4098</strain>
    </source>
</reference>
<proteinExistence type="predicted"/>